<dbReference type="PRINTS" id="PR00700">
    <property type="entry name" value="PRTYPHPHTASE"/>
</dbReference>
<protein>
    <recommendedName>
        <fullName evidence="5">Protein-tyrosine phosphatase containing protein</fullName>
    </recommendedName>
</protein>
<dbReference type="PANTHER" id="PTHR46163">
    <property type="entry name" value="TYROSINE-PROTEIN PHOSPHATASE-RELATED"/>
    <property type="match status" value="1"/>
</dbReference>
<feature type="domain" description="Tyrosine-protein phosphatase" evidence="2">
    <location>
        <begin position="218"/>
        <end position="473"/>
    </location>
</feature>
<dbReference type="AlphaFoldDB" id="A0A1I8EQ31"/>
<dbReference type="SUPFAM" id="SSF52799">
    <property type="entry name" value="(Phosphotyrosine protein) phosphatases II"/>
    <property type="match status" value="1"/>
</dbReference>
<dbReference type="InterPro" id="IPR000387">
    <property type="entry name" value="Tyr_Pase_dom"/>
</dbReference>
<evidence type="ECO:0000313" key="4">
    <source>
        <dbReference type="WBParaSite" id="maker-PairedContig_3671-snap-gene-0.9-mRNA-1"/>
    </source>
</evidence>
<dbReference type="SMART" id="SM00404">
    <property type="entry name" value="PTPc_motif"/>
    <property type="match status" value="1"/>
</dbReference>
<evidence type="ECO:0000256" key="1">
    <source>
        <dbReference type="SAM" id="MobiDB-lite"/>
    </source>
</evidence>
<dbReference type="InterPro" id="IPR052782">
    <property type="entry name" value="Oocyte-zygote_transition_reg"/>
</dbReference>
<evidence type="ECO:0008006" key="5">
    <source>
        <dbReference type="Google" id="ProtNLM"/>
    </source>
</evidence>
<dbReference type="PROSITE" id="PS00383">
    <property type="entry name" value="TYR_PHOSPHATASE_1"/>
    <property type="match status" value="1"/>
</dbReference>
<evidence type="ECO:0000259" key="3">
    <source>
        <dbReference type="PROSITE" id="PS50056"/>
    </source>
</evidence>
<dbReference type="InterPro" id="IPR016130">
    <property type="entry name" value="Tyr_Pase_AS"/>
</dbReference>
<dbReference type="CDD" id="cd00047">
    <property type="entry name" value="PTPc"/>
    <property type="match status" value="1"/>
</dbReference>
<dbReference type="PROSITE" id="PS50055">
    <property type="entry name" value="TYR_PHOSPHATASE_PTP"/>
    <property type="match status" value="1"/>
</dbReference>
<dbReference type="SMART" id="SM00194">
    <property type="entry name" value="PTPc"/>
    <property type="match status" value="1"/>
</dbReference>
<dbReference type="GO" id="GO:0004725">
    <property type="term" value="F:protein tyrosine phosphatase activity"/>
    <property type="evidence" value="ECO:0007669"/>
    <property type="project" value="InterPro"/>
</dbReference>
<sequence length="520" mass="59769">MQITTIISTHEETSGKNHKVYQNAKKVKRKNYQKKINKQNDERSHLVRIPGPSNHSRRQHFIKVKHRIANSYPDQRQSTLAFERSISEATTFSTVTGRDETETVDSPSTSSSGSKRKTKATKARRHQTESKNRLIQISKSGKDIGTPPSFIINRTQTSTLRQIAKGERPSVNVHLTQEDSQTSQISNTEGEVRFYETHMQKRVKEFVNYCNRTSMETLIAQYERIQTIKPSKAKAFIGMLPVNHHKNRYSDVYCLDSSRVILCRGVGDYIHANYVRHKVLQNDFILTQGPLPNTVNDFWEMVWQERSGLIFMLCKYIEEHKVKCAEYLPTLQTRTIMHAGIRIELRERNRSKNGNIIITQLLLSRGNVNLTVMHYQWISWADKQVAKFQKFLSKILRVPVNDYNTPFYLLKKSRISPTCTVVHCSAGIGRSGTLVAIELCLMQLVAGNELVVSDMVTYIRQKRAQSVQTKEQFASSGIMLTEQLALSALLEFAVSNHITCARKINPFAERYRQICHFDET</sequence>
<dbReference type="InterPro" id="IPR029021">
    <property type="entry name" value="Prot-tyrosine_phosphatase-like"/>
</dbReference>
<feature type="compositionally biased region" description="Basic residues" evidence="1">
    <location>
        <begin position="114"/>
        <end position="125"/>
    </location>
</feature>
<proteinExistence type="predicted"/>
<dbReference type="Pfam" id="PF00102">
    <property type="entry name" value="Y_phosphatase"/>
    <property type="match status" value="1"/>
</dbReference>
<dbReference type="PANTHER" id="PTHR46163:SF5">
    <property type="entry name" value="TYROSINE-PROTEIN PHOSPHATASE"/>
    <property type="match status" value="1"/>
</dbReference>
<dbReference type="WBParaSite" id="maker-PairedContig_3671-snap-gene-0.9-mRNA-1">
    <property type="protein sequence ID" value="maker-PairedContig_3671-snap-gene-0.9-mRNA-1"/>
    <property type="gene ID" value="maker-PairedContig_3671-snap-gene-0.9"/>
</dbReference>
<dbReference type="STRING" id="6293.A0A1I8EQ31"/>
<feature type="region of interest" description="Disordered" evidence="1">
    <location>
        <begin position="93"/>
        <end position="132"/>
    </location>
</feature>
<dbReference type="InterPro" id="IPR000242">
    <property type="entry name" value="PTP_cat"/>
</dbReference>
<name>A0A1I8EQ31_WUCBA</name>
<evidence type="ECO:0000259" key="2">
    <source>
        <dbReference type="PROSITE" id="PS50055"/>
    </source>
</evidence>
<reference evidence="4" key="1">
    <citation type="submission" date="2016-11" db="UniProtKB">
        <authorList>
            <consortium name="WormBaseParasite"/>
        </authorList>
    </citation>
    <scope>IDENTIFICATION</scope>
    <source>
        <strain evidence="4">pt0022</strain>
    </source>
</reference>
<dbReference type="PROSITE" id="PS50056">
    <property type="entry name" value="TYR_PHOSPHATASE_2"/>
    <property type="match status" value="1"/>
</dbReference>
<dbReference type="InterPro" id="IPR003595">
    <property type="entry name" value="Tyr_Pase_cat"/>
</dbReference>
<dbReference type="Gene3D" id="3.90.190.10">
    <property type="entry name" value="Protein tyrosine phosphatase superfamily"/>
    <property type="match status" value="1"/>
</dbReference>
<accession>A0A1I8EQ31</accession>
<feature type="domain" description="Tyrosine specific protein phosphatases" evidence="3">
    <location>
        <begin position="386"/>
        <end position="474"/>
    </location>
</feature>
<organism evidence="4">
    <name type="scientific">Wuchereria bancrofti</name>
    <dbReference type="NCBI Taxonomy" id="6293"/>
    <lineage>
        <taxon>Eukaryota</taxon>
        <taxon>Metazoa</taxon>
        <taxon>Ecdysozoa</taxon>
        <taxon>Nematoda</taxon>
        <taxon>Chromadorea</taxon>
        <taxon>Rhabditida</taxon>
        <taxon>Spirurina</taxon>
        <taxon>Spiruromorpha</taxon>
        <taxon>Filarioidea</taxon>
        <taxon>Onchocercidae</taxon>
        <taxon>Wuchereria</taxon>
    </lineage>
</organism>